<evidence type="ECO:0000256" key="8">
    <source>
        <dbReference type="ARBA" id="ARBA00042242"/>
    </source>
</evidence>
<dbReference type="GO" id="GO:0006189">
    <property type="term" value="P:'de novo' IMP biosynthetic process"/>
    <property type="evidence" value="ECO:0007669"/>
    <property type="project" value="UniProtKB-UniPathway"/>
</dbReference>
<keyword evidence="5" id="KW-0658">Purine biosynthesis</keyword>
<gene>
    <name evidence="13" type="ORF">THAR02_03579</name>
</gene>
<dbReference type="NCBIfam" id="TIGR00877">
    <property type="entry name" value="purD"/>
    <property type="match status" value="1"/>
</dbReference>
<evidence type="ECO:0000256" key="11">
    <source>
        <dbReference type="PROSITE-ProRule" id="PRU00409"/>
    </source>
</evidence>
<comment type="pathway">
    <text evidence="1">Purine metabolism; IMP biosynthesis via de novo pathway; N(1)-(5-phospho-D-ribosyl)glycinamide from 5-phospho-alpha-D-ribose 1-diphosphate: step 2/2.</text>
</comment>
<dbReference type="EMBL" id="JOKZ01000081">
    <property type="protein sequence ID" value="KKP04302.1"/>
    <property type="molecule type" value="Genomic_DNA"/>
</dbReference>
<dbReference type="SUPFAM" id="SSF51246">
    <property type="entry name" value="Rudiment single hybrid motif"/>
    <property type="match status" value="1"/>
</dbReference>
<dbReference type="InterPro" id="IPR020559">
    <property type="entry name" value="PRibGlycinamide_synth_CS"/>
</dbReference>
<dbReference type="GO" id="GO:0004641">
    <property type="term" value="F:phosphoribosylformylglycinamidine cyclo-ligase activity"/>
    <property type="evidence" value="ECO:0007669"/>
    <property type="project" value="UniProtKB-EC"/>
</dbReference>
<accession>A0A0F9ZW78</accession>
<dbReference type="EC" id="6.3.4.13" evidence="2"/>
<dbReference type="PANTHER" id="PTHR43472">
    <property type="entry name" value="PHOSPHORIBOSYLAMINE--GLYCINE LIGASE"/>
    <property type="match status" value="1"/>
</dbReference>
<reference evidence="14" key="1">
    <citation type="journal article" date="2015" name="Genome Announc.">
        <title>Draft whole-genome sequence of the biocontrol agent Trichoderma harzianum T6776.</title>
        <authorList>
            <person name="Baroncelli R."/>
            <person name="Piaggeschi G."/>
            <person name="Fiorini L."/>
            <person name="Bertolini E."/>
            <person name="Zapparata A."/>
            <person name="Pe M.E."/>
            <person name="Sarrocco S."/>
            <person name="Vannacci G."/>
        </authorList>
    </citation>
    <scope>NUCLEOTIDE SEQUENCE [LARGE SCALE GENOMIC DNA]</scope>
    <source>
        <strain evidence="14">T6776</strain>
    </source>
</reference>
<dbReference type="Pfam" id="PF02843">
    <property type="entry name" value="GARS_C"/>
    <property type="match status" value="1"/>
</dbReference>
<dbReference type="Gene3D" id="3.40.50.20">
    <property type="match status" value="1"/>
</dbReference>
<keyword evidence="4 11" id="KW-0547">Nucleotide-binding</keyword>
<dbReference type="Gene3D" id="3.30.470.20">
    <property type="entry name" value="ATP-grasp fold, B domain"/>
    <property type="match status" value="1"/>
</dbReference>
<comment type="catalytic activity">
    <reaction evidence="10">
        <text>2-formamido-N(1)-(5-O-phospho-beta-D-ribosyl)acetamidine + ATP = 5-amino-1-(5-phospho-beta-D-ribosyl)imidazole + ADP + phosphate + H(+)</text>
        <dbReference type="Rhea" id="RHEA:23032"/>
        <dbReference type="ChEBI" id="CHEBI:15378"/>
        <dbReference type="ChEBI" id="CHEBI:30616"/>
        <dbReference type="ChEBI" id="CHEBI:43474"/>
        <dbReference type="ChEBI" id="CHEBI:137981"/>
        <dbReference type="ChEBI" id="CHEBI:147287"/>
        <dbReference type="ChEBI" id="CHEBI:456216"/>
        <dbReference type="EC" id="6.3.3.1"/>
    </reaction>
</comment>
<evidence type="ECO:0000256" key="4">
    <source>
        <dbReference type="ARBA" id="ARBA00022741"/>
    </source>
</evidence>
<dbReference type="InterPro" id="IPR020560">
    <property type="entry name" value="PRibGlycinamide_synth_C-dom"/>
</dbReference>
<evidence type="ECO:0000256" key="7">
    <source>
        <dbReference type="ARBA" id="ARBA00038345"/>
    </source>
</evidence>
<keyword evidence="3 13" id="KW-0436">Ligase</keyword>
<dbReference type="PROSITE" id="PS00184">
    <property type="entry name" value="GARS"/>
    <property type="match status" value="1"/>
</dbReference>
<dbReference type="PROSITE" id="PS50975">
    <property type="entry name" value="ATP_GRASP"/>
    <property type="match status" value="1"/>
</dbReference>
<dbReference type="InterPro" id="IPR016185">
    <property type="entry name" value="PreATP-grasp_dom_sf"/>
</dbReference>
<dbReference type="SMART" id="SM01210">
    <property type="entry name" value="GARS_C"/>
    <property type="match status" value="1"/>
</dbReference>
<evidence type="ECO:0000313" key="14">
    <source>
        <dbReference type="Proteomes" id="UP000034112"/>
    </source>
</evidence>
<dbReference type="Pfam" id="PF01071">
    <property type="entry name" value="GARS_A"/>
    <property type="match status" value="1"/>
</dbReference>
<comment type="caution">
    <text evidence="13">The sequence shown here is derived from an EMBL/GenBank/DDBJ whole genome shotgun (WGS) entry which is preliminary data.</text>
</comment>
<feature type="domain" description="ATP-grasp" evidence="12">
    <location>
        <begin position="115"/>
        <end position="328"/>
    </location>
</feature>
<dbReference type="SUPFAM" id="SSF56059">
    <property type="entry name" value="Glutathione synthetase ATP-binding domain-like"/>
    <property type="match status" value="1"/>
</dbReference>
<evidence type="ECO:0000256" key="1">
    <source>
        <dbReference type="ARBA" id="ARBA00005174"/>
    </source>
</evidence>
<evidence type="ECO:0000256" key="6">
    <source>
        <dbReference type="ARBA" id="ARBA00022840"/>
    </source>
</evidence>
<dbReference type="InterPro" id="IPR020561">
    <property type="entry name" value="PRibGlycinamid_synth_ATP-grasp"/>
</dbReference>
<dbReference type="SUPFAM" id="SSF52440">
    <property type="entry name" value="PreATP-grasp domain"/>
    <property type="match status" value="1"/>
</dbReference>
<evidence type="ECO:0000256" key="2">
    <source>
        <dbReference type="ARBA" id="ARBA00013255"/>
    </source>
</evidence>
<dbReference type="Gene3D" id="3.30.1490.20">
    <property type="entry name" value="ATP-grasp fold, A domain"/>
    <property type="match status" value="1"/>
</dbReference>
<evidence type="ECO:0000256" key="5">
    <source>
        <dbReference type="ARBA" id="ARBA00022755"/>
    </source>
</evidence>
<evidence type="ECO:0000256" key="9">
    <source>
        <dbReference type="ARBA" id="ARBA00042864"/>
    </source>
</evidence>
<dbReference type="InterPro" id="IPR020562">
    <property type="entry name" value="PRibGlycinamide_synth_N"/>
</dbReference>
<dbReference type="Pfam" id="PF02844">
    <property type="entry name" value="GARS_N"/>
    <property type="match status" value="1"/>
</dbReference>
<dbReference type="InterPro" id="IPR011761">
    <property type="entry name" value="ATP-grasp"/>
</dbReference>
<dbReference type="InterPro" id="IPR013815">
    <property type="entry name" value="ATP_grasp_subdomain_1"/>
</dbReference>
<dbReference type="Proteomes" id="UP000034112">
    <property type="component" value="Unassembled WGS sequence"/>
</dbReference>
<dbReference type="SMART" id="SM01209">
    <property type="entry name" value="GARS_A"/>
    <property type="match status" value="1"/>
</dbReference>
<comment type="similarity">
    <text evidence="7">Belongs to the GARS family.</text>
</comment>
<keyword evidence="6 11" id="KW-0067">ATP-binding</keyword>
<dbReference type="PANTHER" id="PTHR43472:SF1">
    <property type="entry name" value="PHOSPHORIBOSYLAMINE--GLYCINE LIGASE, CHLOROPLASTIC"/>
    <property type="match status" value="1"/>
</dbReference>
<dbReference type="GO" id="GO:0009113">
    <property type="term" value="P:purine nucleobase biosynthetic process"/>
    <property type="evidence" value="ECO:0007669"/>
    <property type="project" value="InterPro"/>
</dbReference>
<dbReference type="InterPro" id="IPR000115">
    <property type="entry name" value="PRibGlycinamide_synth"/>
</dbReference>
<dbReference type="InterPro" id="IPR037123">
    <property type="entry name" value="PRibGlycinamide_synth_C_sf"/>
</dbReference>
<dbReference type="OrthoDB" id="2018833at2759"/>
<evidence type="ECO:0000313" key="13">
    <source>
        <dbReference type="EMBL" id="KKP04302.1"/>
    </source>
</evidence>
<evidence type="ECO:0000256" key="3">
    <source>
        <dbReference type="ARBA" id="ARBA00022598"/>
    </source>
</evidence>
<name>A0A0F9ZW78_TRIHA</name>
<protein>
    <recommendedName>
        <fullName evidence="2">phosphoribosylamine--glycine ligase</fullName>
        <ecNumber evidence="2">6.3.4.13</ecNumber>
    </recommendedName>
    <alternativeName>
        <fullName evidence="8">Glycinamide ribonucleotide synthetase</fullName>
    </alternativeName>
    <alternativeName>
        <fullName evidence="9">Phosphoribosylglycinamide synthetase</fullName>
    </alternativeName>
</protein>
<dbReference type="GO" id="GO:0046872">
    <property type="term" value="F:metal ion binding"/>
    <property type="evidence" value="ECO:0007669"/>
    <property type="project" value="InterPro"/>
</dbReference>
<dbReference type="Gene3D" id="3.90.600.10">
    <property type="entry name" value="Phosphoribosylglycinamide synthetase, C-terminal domain"/>
    <property type="match status" value="1"/>
</dbReference>
<proteinExistence type="inferred from homology"/>
<sequence>MPEAFRILFLGKGGREHALAWRLSQSPIVHAIFIIPGNAATESLPKTYNAQMSIDTQDFSLLLQFIREKEINFVIPSQEQHIAADIASHCSEAGIKFFGPTQKAAILESSKAFSKNFMTRHTIKTAKFSVFNNLFDAAVFLENQVITHDSKLVVKASGITNGKGVLIISSAEEVSLCLDRFKNGEFGPISDLNPIIVEEYLKGLEFSVVALVDGRTCKAFPPLRDYKRRFDQESGPNTGGMGCVCPLPDYRGPSVSEIVSNFFTPTLEGMIQEGRPMSGILCIDFIQTYEALYAIEYDTRFGDPEIQTLLPLLHEKTDLAELLFSTTKNLLHNTEIRLLNLTSVAVVVVAEEYPATNVCEPPEPREITLHQPISDVKLFHSSTILRNGKLATYGGRVLTVVATDVSRSAAIKRVYKAISKIEFDGRDFRSDIGASLLYPPWET</sequence>
<dbReference type="AlphaFoldDB" id="A0A0F9ZW78"/>
<dbReference type="UniPathway" id="UPA00074">
    <property type="reaction ID" value="UER00125"/>
</dbReference>
<dbReference type="GO" id="GO:0004637">
    <property type="term" value="F:phosphoribosylamine-glycine ligase activity"/>
    <property type="evidence" value="ECO:0007669"/>
    <property type="project" value="UniProtKB-EC"/>
</dbReference>
<organism evidence="13 14">
    <name type="scientific">Trichoderma harzianum</name>
    <name type="common">Hypocrea lixii</name>
    <dbReference type="NCBI Taxonomy" id="5544"/>
    <lineage>
        <taxon>Eukaryota</taxon>
        <taxon>Fungi</taxon>
        <taxon>Dikarya</taxon>
        <taxon>Ascomycota</taxon>
        <taxon>Pezizomycotina</taxon>
        <taxon>Sordariomycetes</taxon>
        <taxon>Hypocreomycetidae</taxon>
        <taxon>Hypocreales</taxon>
        <taxon>Hypocreaceae</taxon>
        <taxon>Trichoderma</taxon>
    </lineage>
</organism>
<evidence type="ECO:0000256" key="10">
    <source>
        <dbReference type="ARBA" id="ARBA00049057"/>
    </source>
</evidence>
<dbReference type="GO" id="GO:0005524">
    <property type="term" value="F:ATP binding"/>
    <property type="evidence" value="ECO:0007669"/>
    <property type="project" value="UniProtKB-UniRule"/>
</dbReference>
<dbReference type="InterPro" id="IPR011054">
    <property type="entry name" value="Rudment_hybrid_motif"/>
</dbReference>
<evidence type="ECO:0000259" key="12">
    <source>
        <dbReference type="PROSITE" id="PS50975"/>
    </source>
</evidence>